<accession>W4RM75</accession>
<keyword evidence="2" id="KW-1185">Reference proteome</keyword>
<dbReference type="EMBL" id="BAUW01000014">
    <property type="protein sequence ID" value="GAE44968.1"/>
    <property type="molecule type" value="Genomic_DNA"/>
</dbReference>
<comment type="caution">
    <text evidence="1">The sequence shown here is derived from an EMBL/GenBank/DDBJ whole genome shotgun (WGS) entry which is preliminary data.</text>
</comment>
<name>W4RM75_9BACI</name>
<reference evidence="1 2" key="1">
    <citation type="submission" date="2013-12" db="EMBL/GenBank/DDBJ databases">
        <title>NBRP : Genome information of microbial organism related human and environment.</title>
        <authorList>
            <person name="Hattori M."/>
            <person name="Oshima K."/>
            <person name="Inaba H."/>
            <person name="Suda W."/>
            <person name="Sakamoto M."/>
            <person name="Iino T."/>
            <person name="Kitahara M."/>
            <person name="Oshida Y."/>
            <person name="Iida T."/>
            <person name="Kudo T."/>
            <person name="Itoh T."/>
            <person name="Ahmed I."/>
            <person name="Ohkuma M."/>
        </authorList>
    </citation>
    <scope>NUCLEOTIDE SEQUENCE [LARGE SCALE GENOMIC DNA]</scope>
    <source>
        <strain evidence="1 2">JCM 21738</strain>
    </source>
</reference>
<dbReference type="RefSeq" id="WP_035209103.1">
    <property type="nucleotide sequence ID" value="NZ_BAUW01000014.1"/>
</dbReference>
<proteinExistence type="predicted"/>
<evidence type="ECO:0000313" key="2">
    <source>
        <dbReference type="Proteomes" id="UP000018949"/>
    </source>
</evidence>
<sequence length="253" mass="29543">MAIPIGDVIAAEIASKLPVVVGMKLKEINLPEADINQISDNFRNLFDVRPMSAIIPWLSFQVKRYEQYGKVVQDAINSAFRQVGDEFMKIPFVKDWIKKHDRFWHPLDNGNKVQIMGTLLRTFDITNSAWKLKLFDKFDIVKELWIDDKYLRGAKQDLEAMPKTIQYVLYGHTHSPLKRTVEIIKEKNKSKQKERVYLNTGTWRPSYHQSFKENGFSKWKNLTYTIIYKPGEMFAGTPVKLPVFELWTGTINK</sequence>
<dbReference type="Proteomes" id="UP000018949">
    <property type="component" value="Unassembled WGS sequence"/>
</dbReference>
<evidence type="ECO:0000313" key="1">
    <source>
        <dbReference type="EMBL" id="GAE44968.1"/>
    </source>
</evidence>
<dbReference type="AlphaFoldDB" id="W4RM75"/>
<gene>
    <name evidence="1" type="ORF">JCM21738_1728</name>
</gene>
<protein>
    <submittedName>
        <fullName evidence="1">Uncharacterized protein</fullName>
    </submittedName>
</protein>
<organism evidence="1 2">
    <name type="scientific">Mesobacillus boroniphilus JCM 21738</name>
    <dbReference type="NCBI Taxonomy" id="1294265"/>
    <lineage>
        <taxon>Bacteria</taxon>
        <taxon>Bacillati</taxon>
        <taxon>Bacillota</taxon>
        <taxon>Bacilli</taxon>
        <taxon>Bacillales</taxon>
        <taxon>Bacillaceae</taxon>
        <taxon>Mesobacillus</taxon>
    </lineage>
</organism>